<sequence length="100" mass="10375">MKTQSFVVVLLGLFASSAAHADVIKDNLDYSMTATSSNTADANCREWTAAPIQFGDGKPTVDVGRLALQMAANAAASHSGAHTFMPNSHVCNRGPLGNGP</sequence>
<keyword evidence="1" id="KW-0732">Signal</keyword>
<protein>
    <submittedName>
        <fullName evidence="2">Uncharacterized protein</fullName>
    </submittedName>
</protein>
<dbReference type="AlphaFoldDB" id="A0A6J5EYF2"/>
<organism evidence="2 3">
    <name type="scientific">Paraburkholderia humisilvae</name>
    <dbReference type="NCBI Taxonomy" id="627669"/>
    <lineage>
        <taxon>Bacteria</taxon>
        <taxon>Pseudomonadati</taxon>
        <taxon>Pseudomonadota</taxon>
        <taxon>Betaproteobacteria</taxon>
        <taxon>Burkholderiales</taxon>
        <taxon>Burkholderiaceae</taxon>
        <taxon>Paraburkholderia</taxon>
    </lineage>
</organism>
<proteinExistence type="predicted"/>
<reference evidence="2 3" key="1">
    <citation type="submission" date="2020-04" db="EMBL/GenBank/DDBJ databases">
        <authorList>
            <person name="De Canck E."/>
        </authorList>
    </citation>
    <scope>NUCLEOTIDE SEQUENCE [LARGE SCALE GENOMIC DNA]</scope>
    <source>
        <strain evidence="2 3">LMG 29542</strain>
    </source>
</reference>
<accession>A0A6J5EYF2</accession>
<feature type="signal peptide" evidence="1">
    <location>
        <begin position="1"/>
        <end position="21"/>
    </location>
</feature>
<dbReference type="RefSeq" id="WP_175231967.1">
    <property type="nucleotide sequence ID" value="NZ_CADIKH010000050.1"/>
</dbReference>
<feature type="chain" id="PRO_5027045658" evidence="1">
    <location>
        <begin position="22"/>
        <end position="100"/>
    </location>
</feature>
<name>A0A6J5EYF2_9BURK</name>
<evidence type="ECO:0000313" key="2">
    <source>
        <dbReference type="EMBL" id="CAB3771183.1"/>
    </source>
</evidence>
<evidence type="ECO:0000256" key="1">
    <source>
        <dbReference type="SAM" id="SignalP"/>
    </source>
</evidence>
<keyword evidence="3" id="KW-1185">Reference proteome</keyword>
<evidence type="ECO:0000313" key="3">
    <source>
        <dbReference type="Proteomes" id="UP000494363"/>
    </source>
</evidence>
<dbReference type="EMBL" id="CADIKH010000050">
    <property type="protein sequence ID" value="CAB3771183.1"/>
    <property type="molecule type" value="Genomic_DNA"/>
</dbReference>
<dbReference type="Proteomes" id="UP000494363">
    <property type="component" value="Unassembled WGS sequence"/>
</dbReference>
<gene>
    <name evidence="2" type="ORF">LMG29542_06556</name>
</gene>